<dbReference type="RefSeq" id="WP_145364651.1">
    <property type="nucleotide sequence ID" value="NZ_CP036268.1"/>
</dbReference>
<dbReference type="SUPFAM" id="SSF52799">
    <property type="entry name" value="(Phosphotyrosine protein) phosphatases II"/>
    <property type="match status" value="1"/>
</dbReference>
<dbReference type="KEGG" id="svp:Pan189_29490"/>
<dbReference type="InterPro" id="IPR029021">
    <property type="entry name" value="Prot-tyrosine_phosphatase-like"/>
</dbReference>
<name>A0A517R3V3_9PLAN</name>
<accession>A0A517R3V3</accession>
<keyword evidence="2" id="KW-1185">Reference proteome</keyword>
<protein>
    <recommendedName>
        <fullName evidence="3">Cytochrome C</fullName>
    </recommendedName>
</protein>
<dbReference type="InterPro" id="IPR016130">
    <property type="entry name" value="Tyr_Pase_AS"/>
</dbReference>
<dbReference type="Proteomes" id="UP000317318">
    <property type="component" value="Chromosome"/>
</dbReference>
<evidence type="ECO:0000313" key="1">
    <source>
        <dbReference type="EMBL" id="QDT38554.1"/>
    </source>
</evidence>
<dbReference type="OrthoDB" id="251220at2"/>
<dbReference type="Gene3D" id="3.90.190.10">
    <property type="entry name" value="Protein tyrosine phosphatase superfamily"/>
    <property type="match status" value="1"/>
</dbReference>
<dbReference type="PROSITE" id="PS00383">
    <property type="entry name" value="TYR_PHOSPHATASE_1"/>
    <property type="match status" value="1"/>
</dbReference>
<dbReference type="AlphaFoldDB" id="A0A517R3V3"/>
<sequence>MASSFAAGQRRPLRHLLMMSLLPIVAIANGGAAESVSGVSHDIARLDSEFLPNAIRVHPRVISGGTPDGSNAFAELRTMGVRTLISVDGMTPDVESAKKYGLRYVHLPHGYDGIADDRFKSLAKGVRTLPGPIYIHCHHGKHRSPAAAAAGCVGAGLISKDEAEELLKLAGTGKNYKGLFAVVHKAEPLDEDEIDAIPADFPETTEIAPMAEAMVKIAQAFHNLERLQASGWKAPADHPDLDAVHEALLLREHYTEMLRTDDARSRPKRFYQILAEGRDLAQRLEVELDEHRASAAQPRSGERLLTALGNNCKACHVKFRDNAFAD</sequence>
<dbReference type="EMBL" id="CP036268">
    <property type="protein sequence ID" value="QDT38554.1"/>
    <property type="molecule type" value="Genomic_DNA"/>
</dbReference>
<reference evidence="1 2" key="1">
    <citation type="submission" date="2019-02" db="EMBL/GenBank/DDBJ databases">
        <title>Deep-cultivation of Planctomycetes and their phenomic and genomic characterization uncovers novel biology.</title>
        <authorList>
            <person name="Wiegand S."/>
            <person name="Jogler M."/>
            <person name="Boedeker C."/>
            <person name="Pinto D."/>
            <person name="Vollmers J."/>
            <person name="Rivas-Marin E."/>
            <person name="Kohn T."/>
            <person name="Peeters S.H."/>
            <person name="Heuer A."/>
            <person name="Rast P."/>
            <person name="Oberbeckmann S."/>
            <person name="Bunk B."/>
            <person name="Jeske O."/>
            <person name="Meyerdierks A."/>
            <person name="Storesund J.E."/>
            <person name="Kallscheuer N."/>
            <person name="Luecker S."/>
            <person name="Lage O.M."/>
            <person name="Pohl T."/>
            <person name="Merkel B.J."/>
            <person name="Hornburger P."/>
            <person name="Mueller R.-W."/>
            <person name="Bruemmer F."/>
            <person name="Labrenz M."/>
            <person name="Spormann A.M."/>
            <person name="Op den Camp H."/>
            <person name="Overmann J."/>
            <person name="Amann R."/>
            <person name="Jetten M.S.M."/>
            <person name="Mascher T."/>
            <person name="Medema M.H."/>
            <person name="Devos D.P."/>
            <person name="Kaster A.-K."/>
            <person name="Ovreas L."/>
            <person name="Rohde M."/>
            <person name="Galperin M.Y."/>
            <person name="Jogler C."/>
        </authorList>
    </citation>
    <scope>NUCLEOTIDE SEQUENCE [LARGE SCALE GENOMIC DNA]</scope>
    <source>
        <strain evidence="1 2">Pan189</strain>
    </source>
</reference>
<evidence type="ECO:0008006" key="3">
    <source>
        <dbReference type="Google" id="ProtNLM"/>
    </source>
</evidence>
<gene>
    <name evidence="1" type="ORF">Pan189_29490</name>
</gene>
<organism evidence="1 2">
    <name type="scientific">Stratiformator vulcanicus</name>
    <dbReference type="NCBI Taxonomy" id="2527980"/>
    <lineage>
        <taxon>Bacteria</taxon>
        <taxon>Pseudomonadati</taxon>
        <taxon>Planctomycetota</taxon>
        <taxon>Planctomycetia</taxon>
        <taxon>Planctomycetales</taxon>
        <taxon>Planctomycetaceae</taxon>
        <taxon>Stratiformator</taxon>
    </lineage>
</organism>
<evidence type="ECO:0000313" key="2">
    <source>
        <dbReference type="Proteomes" id="UP000317318"/>
    </source>
</evidence>
<proteinExistence type="predicted"/>